<comment type="subcellular location">
    <subcellularLocation>
        <location evidence="1 7">Cell membrane</location>
        <topology evidence="1 7">Multi-pass membrane protein</topology>
    </subcellularLocation>
</comment>
<feature type="transmembrane region" description="Helical" evidence="7">
    <location>
        <begin position="183"/>
        <end position="208"/>
    </location>
</feature>
<dbReference type="GO" id="GO:0055085">
    <property type="term" value="P:transmembrane transport"/>
    <property type="evidence" value="ECO:0007669"/>
    <property type="project" value="InterPro"/>
</dbReference>
<evidence type="ECO:0000256" key="1">
    <source>
        <dbReference type="ARBA" id="ARBA00004651"/>
    </source>
</evidence>
<evidence type="ECO:0000256" key="2">
    <source>
        <dbReference type="ARBA" id="ARBA00022448"/>
    </source>
</evidence>
<feature type="transmembrane region" description="Helical" evidence="7">
    <location>
        <begin position="12"/>
        <end position="35"/>
    </location>
</feature>
<dbReference type="PANTHER" id="PTHR32243:SF24">
    <property type="entry name" value="DIACETYLCHITOBIOSE UPTAKE SYSTEM PERMEASE PROTEIN NGCG"/>
    <property type="match status" value="1"/>
</dbReference>
<keyword evidence="2 7" id="KW-0813">Transport</keyword>
<dbReference type="GO" id="GO:0005886">
    <property type="term" value="C:plasma membrane"/>
    <property type="evidence" value="ECO:0007669"/>
    <property type="project" value="UniProtKB-SubCell"/>
</dbReference>
<dbReference type="Proteomes" id="UP000712157">
    <property type="component" value="Unassembled WGS sequence"/>
</dbReference>
<keyword evidence="10" id="KW-1185">Reference proteome</keyword>
<dbReference type="AlphaFoldDB" id="A0A949JY98"/>
<name>A0A949JY98_9FIRM</name>
<comment type="similarity">
    <text evidence="7">Belongs to the binding-protein-dependent transport system permease family.</text>
</comment>
<feature type="transmembrane region" description="Helical" evidence="7">
    <location>
        <begin position="77"/>
        <end position="96"/>
    </location>
</feature>
<evidence type="ECO:0000256" key="6">
    <source>
        <dbReference type="ARBA" id="ARBA00023136"/>
    </source>
</evidence>
<feature type="domain" description="ABC transmembrane type-1" evidence="8">
    <location>
        <begin position="73"/>
        <end position="262"/>
    </location>
</feature>
<evidence type="ECO:0000259" key="8">
    <source>
        <dbReference type="PROSITE" id="PS50928"/>
    </source>
</evidence>
<dbReference type="InterPro" id="IPR035906">
    <property type="entry name" value="MetI-like_sf"/>
</dbReference>
<evidence type="ECO:0000313" key="9">
    <source>
        <dbReference type="EMBL" id="MBU9736299.1"/>
    </source>
</evidence>
<keyword evidence="4 7" id="KW-0812">Transmembrane</keyword>
<gene>
    <name evidence="9" type="ORF">KTH89_07090</name>
</gene>
<feature type="transmembrane region" description="Helical" evidence="7">
    <location>
        <begin position="108"/>
        <end position="127"/>
    </location>
</feature>
<dbReference type="InterPro" id="IPR050901">
    <property type="entry name" value="BP-dep_ABC_trans_perm"/>
</dbReference>
<sequence>MELQTKRGTIFNICLEIFLWLLSLTILCPIAVVVVNSLKTAAEADYLSLELPAVFQFRNYVEVFQKADVVRCFGNSVVITGVTVLLCVVLSSMAAYVLSRNRNRLSRFLFYLLLLGLVFNIAMIPTIKIMQSLKLMNTLTGLILVYTATSVSFCVFIYHGFVPTISTTIDEAAIIDGCSPLRVFFQVIFPLLKPVNATIVIAVFVSIWNEFRMPLYLMNDPKRWPITMTIYNFCGRYSSQWNMVFADIVLVTLPIVIIYFLCQKYIIDGMTAGAVKG</sequence>
<dbReference type="CDD" id="cd06261">
    <property type="entry name" value="TM_PBP2"/>
    <property type="match status" value="1"/>
</dbReference>
<keyword evidence="3" id="KW-1003">Cell membrane</keyword>
<comment type="caution">
    <text evidence="9">The sequence shown here is derived from an EMBL/GenBank/DDBJ whole genome shotgun (WGS) entry which is preliminary data.</text>
</comment>
<feature type="transmembrane region" description="Helical" evidence="7">
    <location>
        <begin position="241"/>
        <end position="262"/>
    </location>
</feature>
<reference evidence="9" key="1">
    <citation type="submission" date="2021-06" db="EMBL/GenBank/DDBJ databases">
        <title>Description of novel taxa of the family Lachnospiraceae.</title>
        <authorList>
            <person name="Chaplin A.V."/>
            <person name="Sokolova S.R."/>
            <person name="Pikina A.P."/>
            <person name="Korzhanova M."/>
            <person name="Belova V."/>
            <person name="Korostin D."/>
            <person name="Efimov B.A."/>
        </authorList>
    </citation>
    <scope>NUCLEOTIDE SEQUENCE</scope>
    <source>
        <strain evidence="9">ASD5720</strain>
    </source>
</reference>
<protein>
    <submittedName>
        <fullName evidence="9">Carbohydrate ABC transporter permease</fullName>
    </submittedName>
</protein>
<keyword evidence="6 7" id="KW-0472">Membrane</keyword>
<evidence type="ECO:0000256" key="4">
    <source>
        <dbReference type="ARBA" id="ARBA00022692"/>
    </source>
</evidence>
<dbReference type="Gene3D" id="1.10.3720.10">
    <property type="entry name" value="MetI-like"/>
    <property type="match status" value="1"/>
</dbReference>
<dbReference type="PANTHER" id="PTHR32243">
    <property type="entry name" value="MALTOSE TRANSPORT SYSTEM PERMEASE-RELATED"/>
    <property type="match status" value="1"/>
</dbReference>
<keyword evidence="5 7" id="KW-1133">Transmembrane helix</keyword>
<evidence type="ECO:0000256" key="3">
    <source>
        <dbReference type="ARBA" id="ARBA00022475"/>
    </source>
</evidence>
<dbReference type="RefSeq" id="WP_238721195.1">
    <property type="nucleotide sequence ID" value="NZ_JAHQCW010000008.1"/>
</dbReference>
<dbReference type="EMBL" id="JAHQCW010000008">
    <property type="protein sequence ID" value="MBU9736299.1"/>
    <property type="molecule type" value="Genomic_DNA"/>
</dbReference>
<evidence type="ECO:0000256" key="7">
    <source>
        <dbReference type="RuleBase" id="RU363032"/>
    </source>
</evidence>
<accession>A0A949JY98</accession>
<organism evidence="9 10">
    <name type="scientific">Diplocloster agilis</name>
    <dbReference type="NCBI Taxonomy" id="2850323"/>
    <lineage>
        <taxon>Bacteria</taxon>
        <taxon>Bacillati</taxon>
        <taxon>Bacillota</taxon>
        <taxon>Clostridia</taxon>
        <taxon>Lachnospirales</taxon>
        <taxon>Lachnospiraceae</taxon>
        <taxon>Diplocloster</taxon>
    </lineage>
</organism>
<evidence type="ECO:0000313" key="10">
    <source>
        <dbReference type="Proteomes" id="UP000712157"/>
    </source>
</evidence>
<evidence type="ECO:0000256" key="5">
    <source>
        <dbReference type="ARBA" id="ARBA00022989"/>
    </source>
</evidence>
<dbReference type="SUPFAM" id="SSF161098">
    <property type="entry name" value="MetI-like"/>
    <property type="match status" value="1"/>
</dbReference>
<feature type="transmembrane region" description="Helical" evidence="7">
    <location>
        <begin position="139"/>
        <end position="162"/>
    </location>
</feature>
<proteinExistence type="inferred from homology"/>
<dbReference type="InterPro" id="IPR000515">
    <property type="entry name" value="MetI-like"/>
</dbReference>
<dbReference type="PROSITE" id="PS50928">
    <property type="entry name" value="ABC_TM1"/>
    <property type="match status" value="1"/>
</dbReference>
<dbReference type="Pfam" id="PF00528">
    <property type="entry name" value="BPD_transp_1"/>
    <property type="match status" value="1"/>
</dbReference>